<name>A0A937J7G0_9GAMM</name>
<dbReference type="InterPro" id="IPR043595">
    <property type="entry name" value="FaeB/C/D"/>
</dbReference>
<keyword evidence="2" id="KW-0964">Secreted</keyword>
<comment type="caution">
    <text evidence="9">The sequence shown here is derived from an EMBL/GenBank/DDBJ whole genome shotgun (WGS) entry which is preliminary data.</text>
</comment>
<protein>
    <submittedName>
        <fullName evidence="9">Uncharacterized protein</fullName>
    </submittedName>
</protein>
<evidence type="ECO:0000256" key="5">
    <source>
        <dbReference type="ARBA" id="ARBA00022801"/>
    </source>
</evidence>
<sequence length="330" mass="36260">MNKLSKKIRTISFIVAITFVAACGGGGGSVTTPDQPDPITTPDSSVPSCSNYSSIENTQYCSFTKDGLTREFYIYVPSGYSENISPVSVLFSLHGGGDYAETNMQYSGFKEHADTDTFILIYPQGSYYEDKGTTGWNTEEGGVNDVAFIESIIDWTGDNYNVQLNEVYAAGFSNGGFMAYHLACYLSAKIAAIAPVAGLMGNYTYDTCSPLHPTPLAHIHGLQDDVISINGSDYHRPLEDNGDTTGVVSYWQDYNQCTEFSQEALYDGEENIGTINKWTNCSNGANINYWIISNQGHEWNEDDKGEVGSFDTSQTLWNFLKQFDMNGAKS</sequence>
<evidence type="ECO:0000313" key="10">
    <source>
        <dbReference type="Proteomes" id="UP000705230"/>
    </source>
</evidence>
<dbReference type="EMBL" id="JADHSG010000003">
    <property type="protein sequence ID" value="MBL6903125.1"/>
    <property type="molecule type" value="Genomic_DNA"/>
</dbReference>
<dbReference type="GO" id="GO:0045493">
    <property type="term" value="P:xylan catabolic process"/>
    <property type="evidence" value="ECO:0007669"/>
    <property type="project" value="UniProtKB-KW"/>
</dbReference>
<keyword evidence="7" id="KW-0624">Polysaccharide degradation</keyword>
<dbReference type="Proteomes" id="UP000705230">
    <property type="component" value="Unassembled WGS sequence"/>
</dbReference>
<dbReference type="GO" id="GO:0030600">
    <property type="term" value="F:feruloyl esterase activity"/>
    <property type="evidence" value="ECO:0007669"/>
    <property type="project" value="InterPro"/>
</dbReference>
<keyword evidence="6" id="KW-0119">Carbohydrate metabolism</keyword>
<dbReference type="Gene3D" id="3.40.50.1820">
    <property type="entry name" value="alpha/beta hydrolase"/>
    <property type="match status" value="1"/>
</dbReference>
<keyword evidence="4 8" id="KW-0732">Signal</keyword>
<evidence type="ECO:0000256" key="6">
    <source>
        <dbReference type="ARBA" id="ARBA00023277"/>
    </source>
</evidence>
<comment type="subcellular location">
    <subcellularLocation>
        <location evidence="1">Secreted</location>
    </subcellularLocation>
</comment>
<dbReference type="GO" id="GO:0005576">
    <property type="term" value="C:extracellular region"/>
    <property type="evidence" value="ECO:0007669"/>
    <property type="project" value="UniProtKB-SubCell"/>
</dbReference>
<keyword evidence="5" id="KW-0378">Hydrolase</keyword>
<evidence type="ECO:0000256" key="4">
    <source>
        <dbReference type="ARBA" id="ARBA00022729"/>
    </source>
</evidence>
<feature type="signal peptide" evidence="8">
    <location>
        <begin position="1"/>
        <end position="22"/>
    </location>
</feature>
<evidence type="ECO:0000256" key="1">
    <source>
        <dbReference type="ARBA" id="ARBA00004613"/>
    </source>
</evidence>
<organism evidence="9 10">
    <name type="scientific">SAR86 cluster bacterium</name>
    <dbReference type="NCBI Taxonomy" id="2030880"/>
    <lineage>
        <taxon>Bacteria</taxon>
        <taxon>Pseudomonadati</taxon>
        <taxon>Pseudomonadota</taxon>
        <taxon>Gammaproteobacteria</taxon>
        <taxon>SAR86 cluster</taxon>
    </lineage>
</organism>
<evidence type="ECO:0000256" key="2">
    <source>
        <dbReference type="ARBA" id="ARBA00022525"/>
    </source>
</evidence>
<gene>
    <name evidence="9" type="ORF">ISR29_02880</name>
</gene>
<accession>A0A937J7G0</accession>
<reference evidence="9" key="1">
    <citation type="submission" date="2020-10" db="EMBL/GenBank/DDBJ databases">
        <title>Microbiome of the Black Sea water column analyzed by genome centric metagenomics.</title>
        <authorList>
            <person name="Cabello-Yeves P.J."/>
            <person name="Callieri C."/>
            <person name="Picazo A."/>
            <person name="Mehrshad M."/>
            <person name="Haro-Moreno J.M."/>
            <person name="Roda-Garcia J."/>
            <person name="Dzembekova N."/>
            <person name="Slabakova V."/>
            <person name="Slabakova N."/>
            <person name="Moncheva S."/>
            <person name="Rodriguez-Valera F."/>
        </authorList>
    </citation>
    <scope>NUCLEOTIDE SEQUENCE</scope>
    <source>
        <strain evidence="9">BS30m-G43</strain>
    </source>
</reference>
<dbReference type="PANTHER" id="PTHR38050">
    <property type="match status" value="1"/>
</dbReference>
<dbReference type="PROSITE" id="PS51257">
    <property type="entry name" value="PROKAR_LIPOPROTEIN"/>
    <property type="match status" value="1"/>
</dbReference>
<keyword evidence="3" id="KW-0858">Xylan degradation</keyword>
<feature type="chain" id="PRO_5036813953" evidence="8">
    <location>
        <begin position="23"/>
        <end position="330"/>
    </location>
</feature>
<dbReference type="AlphaFoldDB" id="A0A937J7G0"/>
<evidence type="ECO:0000256" key="8">
    <source>
        <dbReference type="SAM" id="SignalP"/>
    </source>
</evidence>
<evidence type="ECO:0000256" key="7">
    <source>
        <dbReference type="ARBA" id="ARBA00023326"/>
    </source>
</evidence>
<evidence type="ECO:0000313" key="9">
    <source>
        <dbReference type="EMBL" id="MBL6903125.1"/>
    </source>
</evidence>
<proteinExistence type="predicted"/>
<dbReference type="PANTHER" id="PTHR38050:SF2">
    <property type="entry name" value="FERULOYL ESTERASE C-RELATED"/>
    <property type="match status" value="1"/>
</dbReference>
<evidence type="ECO:0000256" key="3">
    <source>
        <dbReference type="ARBA" id="ARBA00022651"/>
    </source>
</evidence>
<dbReference type="InterPro" id="IPR029058">
    <property type="entry name" value="AB_hydrolase_fold"/>
</dbReference>
<dbReference type="SUPFAM" id="SSF53474">
    <property type="entry name" value="alpha/beta-Hydrolases"/>
    <property type="match status" value="1"/>
</dbReference>